<dbReference type="GO" id="GO:0051666">
    <property type="term" value="P:actin cortical patch localization"/>
    <property type="evidence" value="ECO:0007669"/>
    <property type="project" value="InterPro"/>
</dbReference>
<dbReference type="GO" id="GO:0008289">
    <property type="term" value="F:lipid binding"/>
    <property type="evidence" value="ECO:0007669"/>
    <property type="project" value="TreeGrafter"/>
</dbReference>
<dbReference type="GO" id="GO:0006897">
    <property type="term" value="P:endocytosis"/>
    <property type="evidence" value="ECO:0007669"/>
    <property type="project" value="InterPro"/>
</dbReference>
<dbReference type="SMART" id="SM00326">
    <property type="entry name" value="SH3"/>
    <property type="match status" value="3"/>
</dbReference>
<feature type="compositionally biased region" description="Pro residues" evidence="3">
    <location>
        <begin position="1"/>
        <end position="35"/>
    </location>
</feature>
<feature type="region of interest" description="Disordered" evidence="3">
    <location>
        <begin position="388"/>
        <end position="500"/>
    </location>
</feature>
<gene>
    <name evidence="5" type="ORF">ACA1_063970</name>
</gene>
<feature type="domain" description="SH3" evidence="4">
    <location>
        <begin position="496"/>
        <end position="552"/>
    </location>
</feature>
<feature type="compositionally biased region" description="Pro residues" evidence="3">
    <location>
        <begin position="295"/>
        <end position="317"/>
    </location>
</feature>
<dbReference type="InterPro" id="IPR001452">
    <property type="entry name" value="SH3_domain"/>
</dbReference>
<feature type="compositionally biased region" description="Pro residues" evidence="3">
    <location>
        <begin position="187"/>
        <end position="218"/>
    </location>
</feature>
<dbReference type="VEuPathDB" id="AmoebaDB:ACA1_063970"/>
<dbReference type="Proteomes" id="UP000011083">
    <property type="component" value="Unassembled WGS sequence"/>
</dbReference>
<dbReference type="InterPro" id="IPR003124">
    <property type="entry name" value="WH2_dom"/>
</dbReference>
<name>L8GYN6_ACACF</name>
<feature type="domain" description="SH3" evidence="4">
    <location>
        <begin position="106"/>
        <end position="164"/>
    </location>
</feature>
<evidence type="ECO:0000313" key="6">
    <source>
        <dbReference type="Proteomes" id="UP000011083"/>
    </source>
</evidence>
<feature type="compositionally biased region" description="Polar residues" evidence="3">
    <location>
        <begin position="394"/>
        <end position="408"/>
    </location>
</feature>
<dbReference type="InterPro" id="IPR036028">
    <property type="entry name" value="SH3-like_dom_sf"/>
</dbReference>
<protein>
    <submittedName>
        <fullName evidence="5">SH3 domain containing protein</fullName>
    </submittedName>
</protein>
<dbReference type="PANTHER" id="PTHR47174:SF1">
    <property type="entry name" value="REDUCED VIABILITY UPON STARVATION PROTEIN 167"/>
    <property type="match status" value="1"/>
</dbReference>
<sequence>PASPCFRAPPPAGPPPGGPPPGAFRPPPPGGPPPRAALASSPSAIGRCKAKYPFNGQRSGDLLLAVGDVVNVISKNENGWWMGELNGQQGLFPSNYVEELPGGEGSGLGTCTTLYPYQATRPDELSFPKGVTLNIVEKKSQWWRGELNGQVGLFPSNYVKENPAAPAPAAPAPFSGGFSPAVGMAPSAPPPVRIPPPSRSPAPPSSPSPRGPPPPPAPAAKVGGAAPAAGRGALLSSIEGFSKGGLKKAKTVDKSAPILKTEKTPPGGGGGPMGGLFAGGIPKLGGRGSRADPPSAAPPRGPPMGVPPPRGPPPAGPPSFGGPSPRGPPPGGPPPGGMGMARPPPGGPPPPPAPTVKLGGAAPAAGRGALLSSIEGFRKGGLKKANTVDKSAPILNSQPANQPQSTTAETEKTPPGGGGGPMGGLFAGGIPKLGGRGTRPTASPPVGGPPPGGPPMGGMPMGGPRPPMGMPPGGPPRGPPPGGPPRPPMGMPPPAAAGPTATALYDYNAQQAGDLSFRKGEVIAISTQAGNWWSGQIGSRSGKFPKNYVALN</sequence>
<feature type="compositionally biased region" description="Gly residues" evidence="3">
    <location>
        <begin position="415"/>
        <end position="437"/>
    </location>
</feature>
<feature type="domain" description="SH3" evidence="4">
    <location>
        <begin position="43"/>
        <end position="102"/>
    </location>
</feature>
<dbReference type="PRINTS" id="PR00452">
    <property type="entry name" value="SH3DOMAIN"/>
</dbReference>
<dbReference type="InterPro" id="IPR046982">
    <property type="entry name" value="BIN3/RVS161-like"/>
</dbReference>
<dbReference type="GO" id="GO:0097320">
    <property type="term" value="P:plasma membrane tubulation"/>
    <property type="evidence" value="ECO:0007669"/>
    <property type="project" value="TreeGrafter"/>
</dbReference>
<dbReference type="RefSeq" id="XP_004339646.1">
    <property type="nucleotide sequence ID" value="XM_004339598.1"/>
</dbReference>
<dbReference type="OMA" id="FGAKPPM"/>
<dbReference type="FunFam" id="2.30.30.40:FF:000072">
    <property type="entry name" value="Unconventional Myosin IB"/>
    <property type="match status" value="3"/>
</dbReference>
<dbReference type="OrthoDB" id="28123at2759"/>
<evidence type="ECO:0000256" key="3">
    <source>
        <dbReference type="SAM" id="MobiDB-lite"/>
    </source>
</evidence>
<dbReference type="Pfam" id="PF02205">
    <property type="entry name" value="WH2"/>
    <property type="match status" value="2"/>
</dbReference>
<dbReference type="EMBL" id="KB007974">
    <property type="protein sequence ID" value="ELR17633.1"/>
    <property type="molecule type" value="Genomic_DNA"/>
</dbReference>
<feature type="compositionally biased region" description="Gly residues" evidence="3">
    <location>
        <begin position="266"/>
        <end position="288"/>
    </location>
</feature>
<feature type="compositionally biased region" description="Pro residues" evidence="3">
    <location>
        <begin position="325"/>
        <end position="354"/>
    </location>
</feature>
<dbReference type="Gene3D" id="2.30.30.40">
    <property type="entry name" value="SH3 Domains"/>
    <property type="match status" value="3"/>
</dbReference>
<dbReference type="Pfam" id="PF00018">
    <property type="entry name" value="SH3_1"/>
    <property type="match status" value="2"/>
</dbReference>
<dbReference type="SUPFAM" id="SSF50044">
    <property type="entry name" value="SH3-domain"/>
    <property type="match status" value="3"/>
</dbReference>
<keyword evidence="6" id="KW-1185">Reference proteome</keyword>
<dbReference type="GO" id="GO:0043332">
    <property type="term" value="C:mating projection tip"/>
    <property type="evidence" value="ECO:0007669"/>
    <property type="project" value="TreeGrafter"/>
</dbReference>
<dbReference type="GO" id="GO:1990528">
    <property type="term" value="C:Rvs161p-Rvs167p complex"/>
    <property type="evidence" value="ECO:0007669"/>
    <property type="project" value="TreeGrafter"/>
</dbReference>
<evidence type="ECO:0000256" key="1">
    <source>
        <dbReference type="ARBA" id="ARBA00022443"/>
    </source>
</evidence>
<accession>L8GYN6</accession>
<dbReference type="KEGG" id="acan:ACA1_063970"/>
<evidence type="ECO:0000256" key="2">
    <source>
        <dbReference type="PROSITE-ProRule" id="PRU00192"/>
    </source>
</evidence>
<proteinExistence type="predicted"/>
<dbReference type="Pfam" id="PF14604">
    <property type="entry name" value="SH3_9"/>
    <property type="match status" value="1"/>
</dbReference>
<dbReference type="AlphaFoldDB" id="L8GYN6"/>
<evidence type="ECO:0000313" key="5">
    <source>
        <dbReference type="EMBL" id="ELR17633.1"/>
    </source>
</evidence>
<dbReference type="PROSITE" id="PS50002">
    <property type="entry name" value="SH3"/>
    <property type="match status" value="3"/>
</dbReference>
<evidence type="ECO:0000259" key="4">
    <source>
        <dbReference type="PROSITE" id="PS50002"/>
    </source>
</evidence>
<feature type="compositionally biased region" description="Pro residues" evidence="3">
    <location>
        <begin position="463"/>
        <end position="496"/>
    </location>
</feature>
<feature type="region of interest" description="Disordered" evidence="3">
    <location>
        <begin position="256"/>
        <end position="362"/>
    </location>
</feature>
<feature type="non-terminal residue" evidence="5">
    <location>
        <position position="552"/>
    </location>
</feature>
<dbReference type="PANTHER" id="PTHR47174">
    <property type="entry name" value="BRIDGING INTEGRATOR 3"/>
    <property type="match status" value="1"/>
</dbReference>
<dbReference type="PRINTS" id="PR00499">
    <property type="entry name" value="P67PHOX"/>
</dbReference>
<feature type="region of interest" description="Disordered" evidence="3">
    <location>
        <begin position="1"/>
        <end position="40"/>
    </location>
</feature>
<keyword evidence="1 2" id="KW-0728">SH3 domain</keyword>
<dbReference type="GO" id="GO:0031097">
    <property type="term" value="C:medial cortex"/>
    <property type="evidence" value="ECO:0007669"/>
    <property type="project" value="TreeGrafter"/>
</dbReference>
<dbReference type="GO" id="GO:0003779">
    <property type="term" value="F:actin binding"/>
    <property type="evidence" value="ECO:0007669"/>
    <property type="project" value="InterPro"/>
</dbReference>
<dbReference type="STRING" id="1257118.L8GYN6"/>
<dbReference type="GO" id="GO:0015629">
    <property type="term" value="C:actin cytoskeleton"/>
    <property type="evidence" value="ECO:0007669"/>
    <property type="project" value="TreeGrafter"/>
</dbReference>
<dbReference type="GeneID" id="14917956"/>
<organism evidence="5 6">
    <name type="scientific">Acanthamoeba castellanii (strain ATCC 30010 / Neff)</name>
    <dbReference type="NCBI Taxonomy" id="1257118"/>
    <lineage>
        <taxon>Eukaryota</taxon>
        <taxon>Amoebozoa</taxon>
        <taxon>Discosea</taxon>
        <taxon>Longamoebia</taxon>
        <taxon>Centramoebida</taxon>
        <taxon>Acanthamoebidae</taxon>
        <taxon>Acanthamoeba</taxon>
    </lineage>
</organism>
<feature type="compositionally biased region" description="Pro residues" evidence="3">
    <location>
        <begin position="442"/>
        <end position="454"/>
    </location>
</feature>
<reference evidence="5 6" key="1">
    <citation type="journal article" date="2013" name="Genome Biol.">
        <title>Genome of Acanthamoeba castellanii highlights extensive lateral gene transfer and early evolution of tyrosine kinase signaling.</title>
        <authorList>
            <person name="Clarke M."/>
            <person name="Lohan A.J."/>
            <person name="Liu B."/>
            <person name="Lagkouvardos I."/>
            <person name="Roy S."/>
            <person name="Zafar N."/>
            <person name="Bertelli C."/>
            <person name="Schilde C."/>
            <person name="Kianianmomeni A."/>
            <person name="Burglin T.R."/>
            <person name="Frech C."/>
            <person name="Turcotte B."/>
            <person name="Kopec K.O."/>
            <person name="Synnott J.M."/>
            <person name="Choo C."/>
            <person name="Paponov I."/>
            <person name="Finkler A."/>
            <person name="Soon Heng Tan C."/>
            <person name="Hutchins A.P."/>
            <person name="Weinmeier T."/>
            <person name="Rattei T."/>
            <person name="Chu J.S."/>
            <person name="Gimenez G."/>
            <person name="Irimia M."/>
            <person name="Rigden D.J."/>
            <person name="Fitzpatrick D.A."/>
            <person name="Lorenzo-Morales J."/>
            <person name="Bateman A."/>
            <person name="Chiu C.H."/>
            <person name="Tang P."/>
            <person name="Hegemann P."/>
            <person name="Fromm H."/>
            <person name="Raoult D."/>
            <person name="Greub G."/>
            <person name="Miranda-Saavedra D."/>
            <person name="Chen N."/>
            <person name="Nash P."/>
            <person name="Ginger M.L."/>
            <person name="Horn M."/>
            <person name="Schaap P."/>
            <person name="Caler L."/>
            <person name="Loftus B."/>
        </authorList>
    </citation>
    <scope>NUCLEOTIDE SEQUENCE [LARGE SCALE GENOMIC DNA]</scope>
    <source>
        <strain evidence="5 6">Neff</strain>
    </source>
</reference>
<feature type="region of interest" description="Disordered" evidence="3">
    <location>
        <begin position="185"/>
        <end position="225"/>
    </location>
</feature>